<dbReference type="AlphaFoldDB" id="A0A7J7JCF6"/>
<evidence type="ECO:0000256" key="1">
    <source>
        <dbReference type="ARBA" id="ARBA00004173"/>
    </source>
</evidence>
<evidence type="ECO:0000256" key="4">
    <source>
        <dbReference type="ARBA" id="ARBA00022980"/>
    </source>
</evidence>
<protein>
    <recommendedName>
        <fullName evidence="7">Small ribosomal subunit protein mS29</fullName>
    </recommendedName>
</protein>
<evidence type="ECO:0000313" key="9">
    <source>
        <dbReference type="Proteomes" id="UP000593567"/>
    </source>
</evidence>
<sequence length="537" mass="60550">MAARCWRKYNFLNTFYRQNLKTRFSTKTLSDALGLPESLPISENFEFRSESSHPSNQNIASNALLKCNLNNQTQSGVKLKVKAEADAEQLSLQPTPSFTNIGSSSSLIAASRPASTRSIGCSRRDYSTGTTTNNNLLDNRTQSHTGGATGTVNIGTTANINSATHLLNSDFNFPNNSSVKISENDPLKHTTHHLFKFFNISEDIAQMLQISLILRQEFVARMKALHENSIMLRSPGLECIEILRASCNPESIATKIVLYGDDGCGKSSTFVNVLHTCYQMDWMVICPVRHYLWNKYFSEVTISSRKSGRIDIPKEGVDFLMSIKQMNSQVFQKFGDSLRTVEAYTWSKKEATSAGSTIEELLDFGIERPKYSCDVAGAFLKEVRLNGKNWPMPVFIALDGVNSFFAPTKIFTDRVKRISLPASQISLVHNLLKLISQPWHNGGMLLVADERANPLDKRASCQPRYLLGEEGFNMANPFIPIHVENYNHQEINNTLDYLIERKWIQNQHYRTSKEARKELIFLSDHNPLFLENVLKAV</sequence>
<dbReference type="EMBL" id="VXIV02002674">
    <property type="protein sequence ID" value="KAF6023717.1"/>
    <property type="molecule type" value="Genomic_DNA"/>
</dbReference>
<dbReference type="Pfam" id="PF10236">
    <property type="entry name" value="DAP3"/>
    <property type="match status" value="1"/>
</dbReference>
<comment type="caution">
    <text evidence="8">The sequence shown here is derived from an EMBL/GenBank/DDBJ whole genome shotgun (WGS) entry which is preliminary data.</text>
</comment>
<name>A0A7J7JCF6_BUGNE</name>
<dbReference type="GO" id="GO:0003735">
    <property type="term" value="F:structural constituent of ribosome"/>
    <property type="evidence" value="ECO:0007669"/>
    <property type="project" value="TreeGrafter"/>
</dbReference>
<comment type="subcellular location">
    <subcellularLocation>
        <location evidence="1">Mitochondrion</location>
    </subcellularLocation>
</comment>
<organism evidence="8 9">
    <name type="scientific">Bugula neritina</name>
    <name type="common">Brown bryozoan</name>
    <name type="synonym">Sertularia neritina</name>
    <dbReference type="NCBI Taxonomy" id="10212"/>
    <lineage>
        <taxon>Eukaryota</taxon>
        <taxon>Metazoa</taxon>
        <taxon>Spiralia</taxon>
        <taxon>Lophotrochozoa</taxon>
        <taxon>Bryozoa</taxon>
        <taxon>Gymnolaemata</taxon>
        <taxon>Cheilostomatida</taxon>
        <taxon>Flustrina</taxon>
        <taxon>Buguloidea</taxon>
        <taxon>Bugulidae</taxon>
        <taxon>Bugula</taxon>
    </lineage>
</organism>
<dbReference type="PANTHER" id="PTHR12810:SF0">
    <property type="entry name" value="SMALL RIBOSOMAL SUBUNIT PROTEIN MS29"/>
    <property type="match status" value="1"/>
</dbReference>
<evidence type="ECO:0000256" key="6">
    <source>
        <dbReference type="ARBA" id="ARBA00023274"/>
    </source>
</evidence>
<dbReference type="PRINTS" id="PR01716">
    <property type="entry name" value="DEATHASSOCP3"/>
</dbReference>
<keyword evidence="5" id="KW-0496">Mitochondrion</keyword>
<dbReference type="GO" id="GO:0005763">
    <property type="term" value="C:mitochondrial small ribosomal subunit"/>
    <property type="evidence" value="ECO:0007669"/>
    <property type="project" value="TreeGrafter"/>
</dbReference>
<gene>
    <name evidence="8" type="ORF">EB796_017983</name>
</gene>
<dbReference type="OrthoDB" id="274828at2759"/>
<dbReference type="InterPro" id="IPR008092">
    <property type="entry name" value="Ribosomal_mS29_met"/>
</dbReference>
<accession>A0A7J7JCF6</accession>
<dbReference type="InterPro" id="IPR019368">
    <property type="entry name" value="Ribosomal_mS29"/>
</dbReference>
<evidence type="ECO:0000256" key="7">
    <source>
        <dbReference type="ARBA" id="ARBA00035140"/>
    </source>
</evidence>
<keyword evidence="6" id="KW-0687">Ribonucleoprotein</keyword>
<keyword evidence="4" id="KW-0689">Ribosomal protein</keyword>
<evidence type="ECO:0000256" key="2">
    <source>
        <dbReference type="ARBA" id="ARBA00009863"/>
    </source>
</evidence>
<proteinExistence type="inferred from homology"/>
<comment type="similarity">
    <text evidence="2">Belongs to the mitochondrion-specific ribosomal protein mS29 family.</text>
</comment>
<evidence type="ECO:0000313" key="8">
    <source>
        <dbReference type="EMBL" id="KAF6023717.1"/>
    </source>
</evidence>
<dbReference type="GO" id="GO:0006915">
    <property type="term" value="P:apoptotic process"/>
    <property type="evidence" value="ECO:0007669"/>
    <property type="project" value="InterPro"/>
</dbReference>
<keyword evidence="9" id="KW-1185">Reference proteome</keyword>
<evidence type="ECO:0000256" key="5">
    <source>
        <dbReference type="ARBA" id="ARBA00023128"/>
    </source>
</evidence>
<reference evidence="8" key="1">
    <citation type="submission" date="2020-06" db="EMBL/GenBank/DDBJ databases">
        <title>Draft genome of Bugula neritina, a colonial animal packing powerful symbionts and potential medicines.</title>
        <authorList>
            <person name="Rayko M."/>
        </authorList>
    </citation>
    <scope>NUCLEOTIDE SEQUENCE [LARGE SCALE GENOMIC DNA]</scope>
    <source>
        <strain evidence="8">Kwan_BN1</strain>
    </source>
</reference>
<evidence type="ECO:0000256" key="3">
    <source>
        <dbReference type="ARBA" id="ARBA00022946"/>
    </source>
</evidence>
<dbReference type="Proteomes" id="UP000593567">
    <property type="component" value="Unassembled WGS sequence"/>
</dbReference>
<dbReference type="PANTHER" id="PTHR12810">
    <property type="entry name" value="MITOCHONDRIAL 28S RIBOSOMAL PROTEIN S29"/>
    <property type="match status" value="1"/>
</dbReference>
<keyword evidence="3" id="KW-0809">Transit peptide</keyword>